<dbReference type="EMBL" id="QXQA01000008">
    <property type="protein sequence ID" value="RIX52037.1"/>
    <property type="molecule type" value="Genomic_DNA"/>
</dbReference>
<dbReference type="SMART" id="SM00822">
    <property type="entry name" value="PKS_KR"/>
    <property type="match status" value="1"/>
</dbReference>
<dbReference type="InterPro" id="IPR057326">
    <property type="entry name" value="KR_dom"/>
</dbReference>
<dbReference type="InterPro" id="IPR002347">
    <property type="entry name" value="SDR_fam"/>
</dbReference>
<dbReference type="PANTHER" id="PTHR43975:SF2">
    <property type="entry name" value="EG:BACR7A4.14 PROTEIN-RELATED"/>
    <property type="match status" value="1"/>
</dbReference>
<dbReference type="CDD" id="cd05233">
    <property type="entry name" value="SDR_c"/>
    <property type="match status" value="1"/>
</dbReference>
<dbReference type="AlphaFoldDB" id="A0A3A1UU75"/>
<proteinExistence type="predicted"/>
<dbReference type="Pfam" id="PF13561">
    <property type="entry name" value="adh_short_C2"/>
    <property type="match status" value="1"/>
</dbReference>
<dbReference type="GO" id="GO:0016491">
    <property type="term" value="F:oxidoreductase activity"/>
    <property type="evidence" value="ECO:0007669"/>
    <property type="project" value="UniProtKB-KW"/>
</dbReference>
<accession>A0A3A1UU75</accession>
<keyword evidence="1" id="KW-0560">Oxidoreductase</keyword>
<evidence type="ECO:0000313" key="3">
    <source>
        <dbReference type="EMBL" id="RIX52037.1"/>
    </source>
</evidence>
<dbReference type="FunFam" id="3.40.50.720:FF:000084">
    <property type="entry name" value="Short-chain dehydrogenase reductase"/>
    <property type="match status" value="1"/>
</dbReference>
<dbReference type="PRINTS" id="PR00081">
    <property type="entry name" value="GDHRDH"/>
</dbReference>
<dbReference type="InterPro" id="IPR036291">
    <property type="entry name" value="NAD(P)-bd_dom_sf"/>
</dbReference>
<dbReference type="OrthoDB" id="9803333at2"/>
<keyword evidence="4" id="KW-1185">Reference proteome</keyword>
<sequence>MPVIITRRHSVDNQGTFNPLDLSNRKVLVTGASSGIGRATAIYLSKLGAKLVITGRNQQRLNETMRQLSGSGHLQIIADLSEVEEMSSIFDEATKDGVKLNGLVHCAGIAKVIPLNGLSKSKMLEEMNINYFTFIELVRQYSKRKYSDAGSIVGISSIAADKAEQCQTNYAASKAAMDIAAQSLSIELAKKAIRINTILPGVIRTEMVEGAEDAGIDLNQLNRIQLLGMGEADDVASACAFLISDMSRLITGRRLFVDGGRFQ</sequence>
<dbReference type="Gene3D" id="3.40.50.720">
    <property type="entry name" value="NAD(P)-binding Rossmann-like Domain"/>
    <property type="match status" value="1"/>
</dbReference>
<evidence type="ECO:0000256" key="1">
    <source>
        <dbReference type="ARBA" id="ARBA00023002"/>
    </source>
</evidence>
<name>A0A3A1UU75_9BACL</name>
<organism evidence="3 4">
    <name type="scientific">Paenibacillus nanensis</name>
    <dbReference type="NCBI Taxonomy" id="393251"/>
    <lineage>
        <taxon>Bacteria</taxon>
        <taxon>Bacillati</taxon>
        <taxon>Bacillota</taxon>
        <taxon>Bacilli</taxon>
        <taxon>Bacillales</taxon>
        <taxon>Paenibacillaceae</taxon>
        <taxon>Paenibacillus</taxon>
    </lineage>
</organism>
<dbReference type="Proteomes" id="UP000266482">
    <property type="component" value="Unassembled WGS sequence"/>
</dbReference>
<dbReference type="SUPFAM" id="SSF51735">
    <property type="entry name" value="NAD(P)-binding Rossmann-fold domains"/>
    <property type="match status" value="1"/>
</dbReference>
<dbReference type="PANTHER" id="PTHR43975">
    <property type="entry name" value="ZGC:101858"/>
    <property type="match status" value="1"/>
</dbReference>
<dbReference type="GO" id="GO:0008206">
    <property type="term" value="P:bile acid metabolic process"/>
    <property type="evidence" value="ECO:0007669"/>
    <property type="project" value="UniProtKB-ARBA"/>
</dbReference>
<gene>
    <name evidence="3" type="ORF">D3P08_13750</name>
</gene>
<evidence type="ECO:0000259" key="2">
    <source>
        <dbReference type="SMART" id="SM00822"/>
    </source>
</evidence>
<protein>
    <submittedName>
        <fullName evidence="3">SDR family oxidoreductase</fullName>
    </submittedName>
</protein>
<feature type="domain" description="Ketoreductase" evidence="2">
    <location>
        <begin position="25"/>
        <end position="201"/>
    </location>
</feature>
<dbReference type="PRINTS" id="PR00080">
    <property type="entry name" value="SDRFAMILY"/>
</dbReference>
<reference evidence="3 4" key="1">
    <citation type="submission" date="2018-09" db="EMBL/GenBank/DDBJ databases">
        <title>Paenibacillus aracenensis nov. sp. isolated from a cave in southern Spain.</title>
        <authorList>
            <person name="Jurado V."/>
            <person name="Gutierrez-Patricio S."/>
            <person name="Gonzalez-Pimentel J.L."/>
            <person name="Miller A.Z."/>
            <person name="Laiz L."/>
            <person name="Saiz-Jimenez C."/>
        </authorList>
    </citation>
    <scope>NUCLEOTIDE SEQUENCE [LARGE SCALE GENOMIC DNA]</scope>
    <source>
        <strain evidence="3 4">DSM 22867</strain>
    </source>
</reference>
<comment type="caution">
    <text evidence="3">The sequence shown here is derived from an EMBL/GenBank/DDBJ whole genome shotgun (WGS) entry which is preliminary data.</text>
</comment>
<evidence type="ECO:0000313" key="4">
    <source>
        <dbReference type="Proteomes" id="UP000266482"/>
    </source>
</evidence>